<proteinExistence type="predicted"/>
<evidence type="ECO:0000313" key="2">
    <source>
        <dbReference type="EMBL" id="HET98701.1"/>
    </source>
</evidence>
<comment type="caution">
    <text evidence="2">The sequence shown here is derived from an EMBL/GenBank/DDBJ whole genome shotgun (WGS) entry which is preliminary data.</text>
</comment>
<dbReference type="PANTHER" id="PTHR47623">
    <property type="entry name" value="OS09G0287300 PROTEIN"/>
    <property type="match status" value="1"/>
</dbReference>
<dbReference type="Pfam" id="PF00300">
    <property type="entry name" value="His_Phos_1"/>
    <property type="match status" value="1"/>
</dbReference>
<dbReference type="AlphaFoldDB" id="A0A7C2TLZ7"/>
<protein>
    <submittedName>
        <fullName evidence="2">Histidine phosphatase family protein</fullName>
    </submittedName>
</protein>
<sequence length="166" mass="18545">MKTLCLLRHAKSSWKEQGLNDFDRPLNKRGKRDAPEMAGRLRERAFFPQLILASPARRARKTAKVFAAALGYPEGKIVWVEEIYHADLAGLVSLLRGIEDGVARVLLVGHNPALTTLAEWLSGERIGNIPTCGLLALNFSLLSWGKVEQQGGRPLFYDYPKKPRPL</sequence>
<gene>
    <name evidence="2" type="ORF">ENN98_08505</name>
</gene>
<name>A0A7C2TLZ7_9BACT</name>
<dbReference type="SUPFAM" id="SSF53254">
    <property type="entry name" value="Phosphoglycerate mutase-like"/>
    <property type="match status" value="1"/>
</dbReference>
<dbReference type="InterPro" id="IPR013078">
    <property type="entry name" value="His_Pase_superF_clade-1"/>
</dbReference>
<dbReference type="CDD" id="cd07067">
    <property type="entry name" value="HP_PGM_like"/>
    <property type="match status" value="1"/>
</dbReference>
<evidence type="ECO:0000256" key="1">
    <source>
        <dbReference type="PIRSR" id="PIRSR613078-2"/>
    </source>
</evidence>
<organism evidence="2">
    <name type="scientific">Desulfurivibrio alkaliphilus</name>
    <dbReference type="NCBI Taxonomy" id="427923"/>
    <lineage>
        <taxon>Bacteria</taxon>
        <taxon>Pseudomonadati</taxon>
        <taxon>Thermodesulfobacteriota</taxon>
        <taxon>Desulfobulbia</taxon>
        <taxon>Desulfobulbales</taxon>
        <taxon>Desulfobulbaceae</taxon>
        <taxon>Desulfurivibrio</taxon>
    </lineage>
</organism>
<dbReference type="Gene3D" id="3.40.50.1240">
    <property type="entry name" value="Phosphoglycerate mutase-like"/>
    <property type="match status" value="1"/>
</dbReference>
<dbReference type="SMART" id="SM00855">
    <property type="entry name" value="PGAM"/>
    <property type="match status" value="1"/>
</dbReference>
<reference evidence="2" key="1">
    <citation type="journal article" date="2020" name="mSystems">
        <title>Genome- and Community-Level Interaction Insights into Carbon Utilization and Element Cycling Functions of Hydrothermarchaeota in Hydrothermal Sediment.</title>
        <authorList>
            <person name="Zhou Z."/>
            <person name="Liu Y."/>
            <person name="Xu W."/>
            <person name="Pan J."/>
            <person name="Luo Z.H."/>
            <person name="Li M."/>
        </authorList>
    </citation>
    <scope>NUCLEOTIDE SEQUENCE [LARGE SCALE GENOMIC DNA]</scope>
    <source>
        <strain evidence="2">SpSt-1224</strain>
    </source>
</reference>
<feature type="binding site" evidence="1">
    <location>
        <position position="58"/>
    </location>
    <ligand>
        <name>substrate</name>
    </ligand>
</feature>
<dbReference type="InterPro" id="IPR029033">
    <property type="entry name" value="His_PPase_superfam"/>
</dbReference>
<dbReference type="EMBL" id="DSDS01000190">
    <property type="protein sequence ID" value="HET98701.1"/>
    <property type="molecule type" value="Genomic_DNA"/>
</dbReference>
<dbReference type="PANTHER" id="PTHR47623:SF1">
    <property type="entry name" value="OS09G0287300 PROTEIN"/>
    <property type="match status" value="1"/>
</dbReference>
<dbReference type="Proteomes" id="UP000885986">
    <property type="component" value="Unassembled WGS sequence"/>
</dbReference>
<accession>A0A7C2TLZ7</accession>